<protein>
    <recommendedName>
        <fullName evidence="1">IstB-like ATP-binding domain-containing protein</fullName>
    </recommendedName>
</protein>
<dbReference type="InterPro" id="IPR002611">
    <property type="entry name" value="IstB_ATP-bd"/>
</dbReference>
<proteinExistence type="predicted"/>
<dbReference type="Gene3D" id="3.40.50.300">
    <property type="entry name" value="P-loop containing nucleotide triphosphate hydrolases"/>
    <property type="match status" value="1"/>
</dbReference>
<organism evidence="2">
    <name type="scientific">marine sediment metagenome</name>
    <dbReference type="NCBI Taxonomy" id="412755"/>
    <lineage>
        <taxon>unclassified sequences</taxon>
        <taxon>metagenomes</taxon>
        <taxon>ecological metagenomes</taxon>
    </lineage>
</organism>
<dbReference type="InterPro" id="IPR027417">
    <property type="entry name" value="P-loop_NTPase"/>
</dbReference>
<reference evidence="2" key="1">
    <citation type="journal article" date="2015" name="Nature">
        <title>Complex archaea that bridge the gap between prokaryotes and eukaryotes.</title>
        <authorList>
            <person name="Spang A."/>
            <person name="Saw J.H."/>
            <person name="Jorgensen S.L."/>
            <person name="Zaremba-Niedzwiedzka K."/>
            <person name="Martijn J."/>
            <person name="Lind A.E."/>
            <person name="van Eijk R."/>
            <person name="Schleper C."/>
            <person name="Guy L."/>
            <person name="Ettema T.J."/>
        </authorList>
    </citation>
    <scope>NUCLEOTIDE SEQUENCE</scope>
</reference>
<dbReference type="SUPFAM" id="SSF52540">
    <property type="entry name" value="P-loop containing nucleoside triphosphate hydrolases"/>
    <property type="match status" value="1"/>
</dbReference>
<name>A0A0F9SY24_9ZZZZ</name>
<accession>A0A0F9SY24</accession>
<dbReference type="AlphaFoldDB" id="A0A0F9SY24"/>
<dbReference type="EMBL" id="LAZR01000471">
    <property type="protein sequence ID" value="KKN67562.1"/>
    <property type="molecule type" value="Genomic_DNA"/>
</dbReference>
<evidence type="ECO:0000259" key="1">
    <source>
        <dbReference type="Pfam" id="PF01695"/>
    </source>
</evidence>
<dbReference type="GO" id="GO:0005524">
    <property type="term" value="F:ATP binding"/>
    <property type="evidence" value="ECO:0007669"/>
    <property type="project" value="InterPro"/>
</dbReference>
<gene>
    <name evidence="2" type="ORF">LCGC14_0460170</name>
</gene>
<evidence type="ECO:0000313" key="2">
    <source>
        <dbReference type="EMBL" id="KKN67562.1"/>
    </source>
</evidence>
<feature type="domain" description="IstB-like ATP-binding" evidence="1">
    <location>
        <begin position="87"/>
        <end position="204"/>
    </location>
</feature>
<sequence>MRTEVDVDEFRSMAKARIRRQCEKCEGEDPKCLCALHFQRESEGYDACVPKDFWHVEDMEIEHNVEAFETKIIQYCKNFRRVRFRGYGLFLRGDNGVGKTTFVSYVLMRAIRFGWTAYYTTLPKLDYDIKLGFRDDEARQRLEWYLGADFVAIDEVAKERFKGGAGDSYTRMQVERILKQRYDDSAPVILATNGTLEDIGEAYGKSITSVISGKYLQVTLDEGDQRERARERMEKALLK</sequence>
<dbReference type="Pfam" id="PF01695">
    <property type="entry name" value="IstB_IS21"/>
    <property type="match status" value="1"/>
</dbReference>
<comment type="caution">
    <text evidence="2">The sequence shown here is derived from an EMBL/GenBank/DDBJ whole genome shotgun (WGS) entry which is preliminary data.</text>
</comment>